<evidence type="ECO:0000313" key="1">
    <source>
        <dbReference type="EMBL" id="GIY22431.1"/>
    </source>
</evidence>
<comment type="caution">
    <text evidence="1">The sequence shown here is derived from an EMBL/GenBank/DDBJ whole genome shotgun (WGS) entry which is preliminary data.</text>
</comment>
<evidence type="ECO:0000313" key="2">
    <source>
        <dbReference type="Proteomes" id="UP001054837"/>
    </source>
</evidence>
<dbReference type="EMBL" id="BPLQ01006436">
    <property type="protein sequence ID" value="GIY22431.1"/>
    <property type="molecule type" value="Genomic_DNA"/>
</dbReference>
<name>A0AAV4RNR6_9ARAC</name>
<proteinExistence type="predicted"/>
<protein>
    <submittedName>
        <fullName evidence="1">Uncharacterized protein</fullName>
    </submittedName>
</protein>
<dbReference type="AlphaFoldDB" id="A0AAV4RNR6"/>
<sequence length="89" mass="9717">MDGKIASNRVIDFKSTIKWEYSDSSALTCANRAQDGTCGGILHTGGIRWSHCCHTDDIRCSHCCHTGGIRCSHRVTSALVLGVTGFRFE</sequence>
<reference evidence="1 2" key="1">
    <citation type="submission" date="2021-06" db="EMBL/GenBank/DDBJ databases">
        <title>Caerostris darwini draft genome.</title>
        <authorList>
            <person name="Kono N."/>
            <person name="Arakawa K."/>
        </authorList>
    </citation>
    <scope>NUCLEOTIDE SEQUENCE [LARGE SCALE GENOMIC DNA]</scope>
</reference>
<dbReference type="Proteomes" id="UP001054837">
    <property type="component" value="Unassembled WGS sequence"/>
</dbReference>
<organism evidence="1 2">
    <name type="scientific">Caerostris darwini</name>
    <dbReference type="NCBI Taxonomy" id="1538125"/>
    <lineage>
        <taxon>Eukaryota</taxon>
        <taxon>Metazoa</taxon>
        <taxon>Ecdysozoa</taxon>
        <taxon>Arthropoda</taxon>
        <taxon>Chelicerata</taxon>
        <taxon>Arachnida</taxon>
        <taxon>Araneae</taxon>
        <taxon>Araneomorphae</taxon>
        <taxon>Entelegynae</taxon>
        <taxon>Araneoidea</taxon>
        <taxon>Araneidae</taxon>
        <taxon>Caerostris</taxon>
    </lineage>
</organism>
<accession>A0AAV4RNR6</accession>
<keyword evidence="2" id="KW-1185">Reference proteome</keyword>
<gene>
    <name evidence="1" type="ORF">CDAR_591291</name>
</gene>